<dbReference type="InterPro" id="IPR019734">
    <property type="entry name" value="TPR_rpt"/>
</dbReference>
<protein>
    <submittedName>
        <fullName evidence="2">Tetratricopeptide repeat protein</fullName>
    </submittedName>
</protein>
<dbReference type="RefSeq" id="WP_349943921.1">
    <property type="nucleotide sequence ID" value="NZ_CP157940.1"/>
</dbReference>
<dbReference type="PROSITE" id="PS51257">
    <property type="entry name" value="PROKAR_LIPOPROTEIN"/>
    <property type="match status" value="1"/>
</dbReference>
<dbReference type="Pfam" id="PF14559">
    <property type="entry name" value="TPR_19"/>
    <property type="match status" value="1"/>
</dbReference>
<proteinExistence type="predicted"/>
<dbReference type="EMBL" id="CP157940">
    <property type="protein sequence ID" value="XBS52429.1"/>
    <property type="molecule type" value="Genomic_DNA"/>
</dbReference>
<gene>
    <name evidence="2" type="ORF">ABFV83_11310</name>
</gene>
<dbReference type="AlphaFoldDB" id="A0AAU7PJK6"/>
<sequence length="420" mass="47959">MKKILGTVLLITAVFFVGCSSSKVIYVMPQQDYYEGFKLLDAGKWEDAVKFFDSQLEDAQADRVVYIGKARAELAMEDYEAAKETLLKAEEAYPDTESILRYLGETYSRLEDYNSAAEVYYRVLKNNTANAESLSGSRFVDNLKKVTDYKKAYEMVYDLYRNDLENTDYLRWILWSCSVPEENAHIDDVLQLLEGREEEEIVKALKDCFEFYKNGDIESAKQILFDAEKIEYRRKYGTLLFGDYNAPEGGICLAIQPVFGEDGAIMGTVKDGKWTGECIAWRGGSGKITSTRNGKEYSGTSLNDYYYKGTCVDGVFEGLLEETYHRRTTYPEDSKLNRESFENTLLNMVAGKAQGHTVTTYTYGSINTMVVHEFKDGLPQPFSANTEDGEKMVYEAELDSNNEVWFYEEQACGHSYIWID</sequence>
<dbReference type="InterPro" id="IPR011990">
    <property type="entry name" value="TPR-like_helical_dom_sf"/>
</dbReference>
<keyword evidence="1" id="KW-0802">TPR repeat</keyword>
<dbReference type="SMART" id="SM00028">
    <property type="entry name" value="TPR"/>
    <property type="match status" value="2"/>
</dbReference>
<dbReference type="Gene3D" id="1.25.40.10">
    <property type="entry name" value="Tetratricopeptide repeat domain"/>
    <property type="match status" value="1"/>
</dbReference>
<evidence type="ECO:0000256" key="1">
    <source>
        <dbReference type="PROSITE-ProRule" id="PRU00339"/>
    </source>
</evidence>
<organism evidence="2">
    <name type="scientific">Lacrimispora sp. BS-2</name>
    <dbReference type="NCBI Taxonomy" id="3151850"/>
    <lineage>
        <taxon>Bacteria</taxon>
        <taxon>Bacillati</taxon>
        <taxon>Bacillota</taxon>
        <taxon>Clostridia</taxon>
        <taxon>Lachnospirales</taxon>
        <taxon>Lachnospiraceae</taxon>
        <taxon>Lacrimispora</taxon>
    </lineage>
</organism>
<feature type="repeat" description="TPR" evidence="1">
    <location>
        <begin position="97"/>
        <end position="130"/>
    </location>
</feature>
<evidence type="ECO:0000313" key="2">
    <source>
        <dbReference type="EMBL" id="XBS52429.1"/>
    </source>
</evidence>
<dbReference type="SUPFAM" id="SSF48452">
    <property type="entry name" value="TPR-like"/>
    <property type="match status" value="1"/>
</dbReference>
<name>A0AAU7PJK6_9FIRM</name>
<accession>A0AAU7PJK6</accession>
<dbReference type="PROSITE" id="PS50005">
    <property type="entry name" value="TPR"/>
    <property type="match status" value="1"/>
</dbReference>
<reference evidence="2" key="1">
    <citation type="submission" date="2024-06" db="EMBL/GenBank/DDBJ databases">
        <title>Lacrimispora cavernae sp. nov., a novel anaerobe isolated from bat guano pile inside a cave.</title>
        <authorList>
            <person name="Miller S.L."/>
            <person name="Lu N."/>
            <person name="King J."/>
            <person name="Sankaranarayanan K."/>
            <person name="Lawson P.A."/>
        </authorList>
    </citation>
    <scope>NUCLEOTIDE SEQUENCE</scope>
    <source>
        <strain evidence="2">BS-2</strain>
    </source>
</reference>